<evidence type="ECO:0000256" key="1">
    <source>
        <dbReference type="ARBA" id="ARBA00022723"/>
    </source>
</evidence>
<evidence type="ECO:0000313" key="10">
    <source>
        <dbReference type="EMBL" id="GFP24813.1"/>
    </source>
</evidence>
<dbReference type="Proteomes" id="UP000543224">
    <property type="component" value="Unassembled WGS sequence"/>
</dbReference>
<dbReference type="EMBL" id="BLRV01000073">
    <property type="protein sequence ID" value="GFP21629.1"/>
    <property type="molecule type" value="Genomic_DNA"/>
</dbReference>
<dbReference type="HAMAP" id="MF_00017">
    <property type="entry name" value="RecR"/>
    <property type="match status" value="1"/>
</dbReference>
<dbReference type="Pfam" id="PF21175">
    <property type="entry name" value="RecR_C"/>
    <property type="match status" value="1"/>
</dbReference>
<dbReference type="GO" id="GO:0003677">
    <property type="term" value="F:DNA binding"/>
    <property type="evidence" value="ECO:0007669"/>
    <property type="project" value="UniProtKB-UniRule"/>
</dbReference>
<dbReference type="Gene3D" id="3.30.60.80">
    <property type="match status" value="1"/>
</dbReference>
<evidence type="ECO:0000313" key="14">
    <source>
        <dbReference type="Proteomes" id="UP000580051"/>
    </source>
</evidence>
<gene>
    <name evidence="7" type="primary">recR</name>
    <name evidence="9" type="ORF">HKBW3S06_00856</name>
    <name evidence="10" type="ORF">HKBW3S25_00251</name>
    <name evidence="11" type="ORF">HKBW3S42_01699</name>
</gene>
<dbReference type="InterPro" id="IPR023627">
    <property type="entry name" value="Rcmb_RecR"/>
</dbReference>
<organism evidence="10 12">
    <name type="scientific">Candidatus Hakubella thermalkaliphila</name>
    <dbReference type="NCBI Taxonomy" id="2754717"/>
    <lineage>
        <taxon>Bacteria</taxon>
        <taxon>Bacillati</taxon>
        <taxon>Actinomycetota</taxon>
        <taxon>Actinomycetota incertae sedis</taxon>
        <taxon>Candidatus Hakubellales</taxon>
        <taxon>Candidatus Hakubellaceae</taxon>
        <taxon>Candidatus Hakubella</taxon>
    </lineage>
</organism>
<dbReference type="InterPro" id="IPR003583">
    <property type="entry name" value="Hlx-hairpin-Hlx_DNA-bd_motif"/>
</dbReference>
<protein>
    <recommendedName>
        <fullName evidence="7">Recombination protein RecR</fullName>
    </recommendedName>
</protein>
<evidence type="ECO:0000256" key="5">
    <source>
        <dbReference type="ARBA" id="ARBA00023172"/>
    </source>
</evidence>
<evidence type="ECO:0000256" key="4">
    <source>
        <dbReference type="ARBA" id="ARBA00022833"/>
    </source>
</evidence>
<evidence type="ECO:0000259" key="8">
    <source>
        <dbReference type="PROSITE" id="PS50880"/>
    </source>
</evidence>
<dbReference type="Pfam" id="PF13662">
    <property type="entry name" value="Toprim_4"/>
    <property type="match status" value="1"/>
</dbReference>
<dbReference type="PROSITE" id="PS50880">
    <property type="entry name" value="TOPRIM"/>
    <property type="match status" value="1"/>
</dbReference>
<dbReference type="Pfam" id="PF02132">
    <property type="entry name" value="RecR_ZnF"/>
    <property type="match status" value="1"/>
</dbReference>
<evidence type="ECO:0000256" key="3">
    <source>
        <dbReference type="ARBA" id="ARBA00022771"/>
    </source>
</evidence>
<evidence type="ECO:0000313" key="13">
    <source>
        <dbReference type="Proteomes" id="UP000568877"/>
    </source>
</evidence>
<dbReference type="Gene3D" id="1.10.8.420">
    <property type="entry name" value="RecR Domain 1"/>
    <property type="match status" value="1"/>
</dbReference>
<reference evidence="12 13" key="1">
    <citation type="journal article" date="2020" name="Front. Microbiol.">
        <title>Single-cell genomics of novel Actinobacteria with the Wood-Ljungdahl pathway discovered in a serpentinizing system.</title>
        <authorList>
            <person name="Merino N."/>
            <person name="Kawai M."/>
            <person name="Boyd E.S."/>
            <person name="Colman D.R."/>
            <person name="McGlynn S.E."/>
            <person name="Nealson K.H."/>
            <person name="Kurokawa K."/>
            <person name="Hongoh Y."/>
        </authorList>
    </citation>
    <scope>NUCLEOTIDE SEQUENCE [LARGE SCALE GENOMIC DNA]</scope>
    <source>
        <strain evidence="9 14">S06</strain>
        <strain evidence="10 12">S25</strain>
        <strain evidence="11 13">S42</strain>
    </source>
</reference>
<keyword evidence="2 7" id="KW-0227">DNA damage</keyword>
<name>A0A6V8NXS3_9ACTN</name>
<evidence type="ECO:0000256" key="7">
    <source>
        <dbReference type="HAMAP-Rule" id="MF_00017"/>
    </source>
</evidence>
<keyword evidence="3 7" id="KW-0863">Zinc-finger</keyword>
<feature type="domain" description="Toprim" evidence="8">
    <location>
        <begin position="81"/>
        <end position="176"/>
    </location>
</feature>
<comment type="caution">
    <text evidence="10">The sequence shown here is derived from an EMBL/GenBank/DDBJ whole genome shotgun (WGS) entry which is preliminary data.</text>
</comment>
<sequence length="199" mass="22064">MAYYTLPVENLIEELRKLPGIGPKSAQRIAFYLLKVPRKEALKLAHAIAEARDRVKFCQICFNVTEREICEICSNSKRDSSAICVVEEPMDIVAIERTNEYKGLYHVLGGAISPIQNIGPDEIRIKELLARVKEGQVKEVIVASNPNIEGETTAMYISRILSPLQVKVTRLASGLPVGGDLEYADELTLGKALAGRREI</sequence>
<dbReference type="InterPro" id="IPR000093">
    <property type="entry name" value="DNA_Rcmb_RecR"/>
</dbReference>
<dbReference type="InterPro" id="IPR034137">
    <property type="entry name" value="TOPRIM_RecR"/>
</dbReference>
<dbReference type="EMBL" id="BLSA01000427">
    <property type="protein sequence ID" value="GFP33364.1"/>
    <property type="molecule type" value="Genomic_DNA"/>
</dbReference>
<dbReference type="SUPFAM" id="SSF111304">
    <property type="entry name" value="Recombination protein RecR"/>
    <property type="match status" value="1"/>
</dbReference>
<dbReference type="InterPro" id="IPR015967">
    <property type="entry name" value="Rcmb_RecR_Znf"/>
</dbReference>
<dbReference type="GO" id="GO:0006281">
    <property type="term" value="P:DNA repair"/>
    <property type="evidence" value="ECO:0007669"/>
    <property type="project" value="UniProtKB-UniRule"/>
</dbReference>
<evidence type="ECO:0000313" key="9">
    <source>
        <dbReference type="EMBL" id="GFP21629.1"/>
    </source>
</evidence>
<dbReference type="PROSITE" id="PS01300">
    <property type="entry name" value="RECR"/>
    <property type="match status" value="1"/>
</dbReference>
<dbReference type="PANTHER" id="PTHR30446">
    <property type="entry name" value="RECOMBINATION PROTEIN RECR"/>
    <property type="match status" value="1"/>
</dbReference>
<dbReference type="Pfam" id="PF21176">
    <property type="entry name" value="RecR_HhH"/>
    <property type="match status" value="1"/>
</dbReference>
<dbReference type="AlphaFoldDB" id="A0A6V8NXS3"/>
<keyword evidence="4 7" id="KW-0862">Zinc</keyword>
<dbReference type="Gene3D" id="6.10.250.240">
    <property type="match status" value="1"/>
</dbReference>
<dbReference type="GO" id="GO:0008270">
    <property type="term" value="F:zinc ion binding"/>
    <property type="evidence" value="ECO:0007669"/>
    <property type="project" value="UniProtKB-KW"/>
</dbReference>
<keyword evidence="1 7" id="KW-0479">Metal-binding</keyword>
<comment type="similarity">
    <text evidence="7">Belongs to the RecR family.</text>
</comment>
<accession>A0A6V8NXS3</accession>
<comment type="function">
    <text evidence="7">May play a role in DNA repair. It seems to be involved in an RecBC-independent recombinational process of DNA repair. It may act with RecF and RecO.</text>
</comment>
<dbReference type="Gene3D" id="3.40.1360.10">
    <property type="match status" value="1"/>
</dbReference>
<dbReference type="RefSeq" id="WP_176226740.1">
    <property type="nucleotide sequence ID" value="NZ_BLRV01000073.1"/>
</dbReference>
<keyword evidence="5 7" id="KW-0233">DNA recombination</keyword>
<proteinExistence type="inferred from homology"/>
<dbReference type="EMBL" id="BLRX01000016">
    <property type="protein sequence ID" value="GFP24813.1"/>
    <property type="molecule type" value="Genomic_DNA"/>
</dbReference>
<dbReference type="Proteomes" id="UP000568877">
    <property type="component" value="Unassembled WGS sequence"/>
</dbReference>
<dbReference type="SMART" id="SM00278">
    <property type="entry name" value="HhH1"/>
    <property type="match status" value="1"/>
</dbReference>
<dbReference type="SMART" id="SM00493">
    <property type="entry name" value="TOPRIM"/>
    <property type="match status" value="1"/>
</dbReference>
<evidence type="ECO:0000256" key="2">
    <source>
        <dbReference type="ARBA" id="ARBA00022763"/>
    </source>
</evidence>
<keyword evidence="6 7" id="KW-0234">DNA repair</keyword>
<feature type="zinc finger region" description="C4-type" evidence="7">
    <location>
        <begin position="58"/>
        <end position="73"/>
    </location>
</feature>
<dbReference type="Proteomes" id="UP000580051">
    <property type="component" value="Unassembled WGS sequence"/>
</dbReference>
<dbReference type="GO" id="GO:0006310">
    <property type="term" value="P:DNA recombination"/>
    <property type="evidence" value="ECO:0007669"/>
    <property type="project" value="UniProtKB-UniRule"/>
</dbReference>
<dbReference type="NCBIfam" id="TIGR00615">
    <property type="entry name" value="recR"/>
    <property type="match status" value="1"/>
</dbReference>
<dbReference type="PANTHER" id="PTHR30446:SF0">
    <property type="entry name" value="RECOMBINATION PROTEIN RECR"/>
    <property type="match status" value="1"/>
</dbReference>
<evidence type="ECO:0000313" key="11">
    <source>
        <dbReference type="EMBL" id="GFP33364.1"/>
    </source>
</evidence>
<dbReference type="CDD" id="cd01025">
    <property type="entry name" value="TOPRIM_recR"/>
    <property type="match status" value="1"/>
</dbReference>
<evidence type="ECO:0000313" key="12">
    <source>
        <dbReference type="Proteomes" id="UP000543224"/>
    </source>
</evidence>
<evidence type="ECO:0000256" key="6">
    <source>
        <dbReference type="ARBA" id="ARBA00023204"/>
    </source>
</evidence>
<dbReference type="InterPro" id="IPR006171">
    <property type="entry name" value="TOPRIM_dom"/>
</dbReference>